<evidence type="ECO:0000313" key="1">
    <source>
        <dbReference type="EMBL" id="ACY16454.1"/>
    </source>
</evidence>
<organism evidence="1 2">
    <name type="scientific">Haliangium ochraceum (strain DSM 14365 / JCM 11303 / SMP-2)</name>
    <dbReference type="NCBI Taxonomy" id="502025"/>
    <lineage>
        <taxon>Bacteria</taxon>
        <taxon>Pseudomonadati</taxon>
        <taxon>Myxococcota</taxon>
        <taxon>Polyangia</taxon>
        <taxon>Haliangiales</taxon>
        <taxon>Kofleriaceae</taxon>
        <taxon>Haliangium</taxon>
    </lineage>
</organism>
<evidence type="ECO:0000313" key="2">
    <source>
        <dbReference type="Proteomes" id="UP000001880"/>
    </source>
</evidence>
<reference evidence="1 2" key="1">
    <citation type="journal article" date="2010" name="Stand. Genomic Sci.">
        <title>Complete genome sequence of Haliangium ochraceum type strain (SMP-2).</title>
        <authorList>
            <consortium name="US DOE Joint Genome Institute (JGI-PGF)"/>
            <person name="Ivanova N."/>
            <person name="Daum C."/>
            <person name="Lang E."/>
            <person name="Abt B."/>
            <person name="Kopitz M."/>
            <person name="Saunders E."/>
            <person name="Lapidus A."/>
            <person name="Lucas S."/>
            <person name="Glavina Del Rio T."/>
            <person name="Nolan M."/>
            <person name="Tice H."/>
            <person name="Copeland A."/>
            <person name="Cheng J.F."/>
            <person name="Chen F."/>
            <person name="Bruce D."/>
            <person name="Goodwin L."/>
            <person name="Pitluck S."/>
            <person name="Mavromatis K."/>
            <person name="Pati A."/>
            <person name="Mikhailova N."/>
            <person name="Chen A."/>
            <person name="Palaniappan K."/>
            <person name="Land M."/>
            <person name="Hauser L."/>
            <person name="Chang Y.J."/>
            <person name="Jeffries C.D."/>
            <person name="Detter J.C."/>
            <person name="Brettin T."/>
            <person name="Rohde M."/>
            <person name="Goker M."/>
            <person name="Bristow J."/>
            <person name="Markowitz V."/>
            <person name="Eisen J.A."/>
            <person name="Hugenholtz P."/>
            <person name="Kyrpides N.C."/>
            <person name="Klenk H.P."/>
        </authorList>
    </citation>
    <scope>NUCLEOTIDE SEQUENCE [LARGE SCALE GENOMIC DNA]</scope>
    <source>
        <strain evidence="2">DSM 14365 / CIP 107738 / JCM 11303 / AJ 13395 / SMP-2</strain>
    </source>
</reference>
<dbReference type="Proteomes" id="UP000001880">
    <property type="component" value="Chromosome"/>
</dbReference>
<dbReference type="PROSITE" id="PS51257">
    <property type="entry name" value="PROKAR_LIPOPROTEIN"/>
    <property type="match status" value="1"/>
</dbReference>
<accession>D0LI75</accession>
<dbReference type="HOGENOM" id="CLU_1308693_0_0_7"/>
<sequence>MITRLPVPTAAAARLRRVAALIPTAVLALAASACVYSIEDHDYLSAQQMRALDIQGFVDAGQVPITLQMYNWSAGTWDDIATTSSANFSITYGGQSMYPWGLDDFDFQAVPGWECYWDASGGCRFVSGHAKLRFTWPSSDYEHLFVYAQGGVQCVRDQVEGQGEALSVAVLDCGLSPNSPVLTLHAGVIN</sequence>
<keyword evidence="2" id="KW-1185">Reference proteome</keyword>
<dbReference type="KEGG" id="hoh:Hoch_3955"/>
<dbReference type="EMBL" id="CP001804">
    <property type="protein sequence ID" value="ACY16454.1"/>
    <property type="molecule type" value="Genomic_DNA"/>
</dbReference>
<dbReference type="STRING" id="502025.Hoch_3955"/>
<gene>
    <name evidence="1" type="ordered locus">Hoch_3955</name>
</gene>
<protein>
    <recommendedName>
        <fullName evidence="3">Lipoprotein</fullName>
    </recommendedName>
</protein>
<name>D0LI75_HALO1</name>
<evidence type="ECO:0008006" key="3">
    <source>
        <dbReference type="Google" id="ProtNLM"/>
    </source>
</evidence>
<proteinExistence type="predicted"/>
<dbReference type="OrthoDB" id="5536470at2"/>
<dbReference type="RefSeq" id="WP_012829053.1">
    <property type="nucleotide sequence ID" value="NC_013440.1"/>
</dbReference>
<dbReference type="AlphaFoldDB" id="D0LI75"/>